<feature type="compositionally biased region" description="Basic and acidic residues" evidence="1">
    <location>
        <begin position="171"/>
        <end position="183"/>
    </location>
</feature>
<proteinExistence type="predicted"/>
<dbReference type="PANTHER" id="PTHR47595">
    <property type="entry name" value="HEAT SHOCK 70 KDA PROTEIN 14"/>
    <property type="match status" value="1"/>
</dbReference>
<accession>A0AAV2BVD6</accession>
<evidence type="ECO:0000313" key="3">
    <source>
        <dbReference type="EMBL" id="CAL1300250.1"/>
    </source>
</evidence>
<evidence type="ECO:0000256" key="1">
    <source>
        <dbReference type="SAM" id="MobiDB-lite"/>
    </source>
</evidence>
<feature type="region of interest" description="Disordered" evidence="1">
    <location>
        <begin position="148"/>
        <end position="187"/>
    </location>
</feature>
<comment type="caution">
    <text evidence="3">The sequence shown here is derived from an EMBL/GenBank/DDBJ whole genome shotgun (WGS) entry which is preliminary data.</text>
</comment>
<dbReference type="PANTHER" id="PTHR47595:SF1">
    <property type="entry name" value="MYB_SANT-LIKE DNA-BINDING DOMAIN-CONTAINING PROTEIN"/>
    <property type="match status" value="1"/>
</dbReference>
<name>A0AAV2BVD6_9ARAC</name>
<keyword evidence="4" id="KW-1185">Reference proteome</keyword>
<protein>
    <recommendedName>
        <fullName evidence="2">Myb/SANT-like DNA-binding domain-containing protein</fullName>
    </recommendedName>
</protein>
<sequence length="362" mass="42151">MSVDRGFTWMDDETLALIGIFSKEEIQQELNGSKRNIGVYERIAAELAEVGFRRTAYQCREKIKRLRKEYHSSKQCIENNVAPKKPMKYYELVDKIFNRDSSSHISNVDLNLLSSDHEDELHLTFNHEPESDASNSCATIELIDSHNVPSGVSLSPQADRDIDSPIIGKNKQKDTSTENHNDSEDVSVLSSVQMYDLSDKDSPLDENESPWVPNVVLIENDSESIGLENSIDAHRDDNGVFNENEQLHDFHDVSQSETFFKDSEEPPKKKRKTESSQQWLKKMLDNVTQTFLNYQETAESRFIERITHFEQERMKRDESMQKLWLEFEERRRKDEQQHELKMLSLFGQFVKQVNNHEVRDSS</sequence>
<reference evidence="3 4" key="1">
    <citation type="submission" date="2024-04" db="EMBL/GenBank/DDBJ databases">
        <authorList>
            <person name="Rising A."/>
            <person name="Reimegard J."/>
            <person name="Sonavane S."/>
            <person name="Akerstrom W."/>
            <person name="Nylinder S."/>
            <person name="Hedman E."/>
            <person name="Kallberg Y."/>
        </authorList>
    </citation>
    <scope>NUCLEOTIDE SEQUENCE [LARGE SCALE GENOMIC DNA]</scope>
</reference>
<feature type="domain" description="Myb/SANT-like DNA-binding" evidence="2">
    <location>
        <begin position="8"/>
        <end position="96"/>
    </location>
</feature>
<gene>
    <name evidence="3" type="ORF">LARSCL_LOCUS21843</name>
</gene>
<dbReference type="AlphaFoldDB" id="A0AAV2BVD6"/>
<organism evidence="3 4">
    <name type="scientific">Larinioides sclopetarius</name>
    <dbReference type="NCBI Taxonomy" id="280406"/>
    <lineage>
        <taxon>Eukaryota</taxon>
        <taxon>Metazoa</taxon>
        <taxon>Ecdysozoa</taxon>
        <taxon>Arthropoda</taxon>
        <taxon>Chelicerata</taxon>
        <taxon>Arachnida</taxon>
        <taxon>Araneae</taxon>
        <taxon>Araneomorphae</taxon>
        <taxon>Entelegynae</taxon>
        <taxon>Araneoidea</taxon>
        <taxon>Araneidae</taxon>
        <taxon>Larinioides</taxon>
    </lineage>
</organism>
<evidence type="ECO:0000313" key="4">
    <source>
        <dbReference type="Proteomes" id="UP001497382"/>
    </source>
</evidence>
<dbReference type="Proteomes" id="UP001497382">
    <property type="component" value="Unassembled WGS sequence"/>
</dbReference>
<dbReference type="InterPro" id="IPR044822">
    <property type="entry name" value="Myb_DNA-bind_4"/>
</dbReference>
<feature type="region of interest" description="Disordered" evidence="1">
    <location>
        <begin position="257"/>
        <end position="277"/>
    </location>
</feature>
<dbReference type="Gene3D" id="1.10.10.60">
    <property type="entry name" value="Homeodomain-like"/>
    <property type="match status" value="1"/>
</dbReference>
<evidence type="ECO:0000259" key="2">
    <source>
        <dbReference type="Pfam" id="PF13837"/>
    </source>
</evidence>
<dbReference type="Pfam" id="PF13837">
    <property type="entry name" value="Myb_DNA-bind_4"/>
    <property type="match status" value="1"/>
</dbReference>
<dbReference type="EMBL" id="CAXIEN010000543">
    <property type="protein sequence ID" value="CAL1300250.1"/>
    <property type="molecule type" value="Genomic_DNA"/>
</dbReference>
<feature type="compositionally biased region" description="Basic and acidic residues" evidence="1">
    <location>
        <begin position="257"/>
        <end position="267"/>
    </location>
</feature>